<protein>
    <submittedName>
        <fullName evidence="2">HNH endonuclease</fullName>
    </submittedName>
</protein>
<comment type="caution">
    <text evidence="2">The sequence shown here is derived from an EMBL/GenBank/DDBJ whole genome shotgun (WGS) entry which is preliminary data.</text>
</comment>
<proteinExistence type="predicted"/>
<keyword evidence="2" id="KW-0378">Hydrolase</keyword>
<dbReference type="InterPro" id="IPR003615">
    <property type="entry name" value="HNH_nuc"/>
</dbReference>
<dbReference type="GO" id="GO:0008270">
    <property type="term" value="F:zinc ion binding"/>
    <property type="evidence" value="ECO:0007669"/>
    <property type="project" value="InterPro"/>
</dbReference>
<evidence type="ECO:0000313" key="2">
    <source>
        <dbReference type="EMBL" id="KLU64032.1"/>
    </source>
</evidence>
<dbReference type="GO" id="GO:0003676">
    <property type="term" value="F:nucleic acid binding"/>
    <property type="evidence" value="ECO:0007669"/>
    <property type="project" value="InterPro"/>
</dbReference>
<keyword evidence="2" id="KW-0255">Endonuclease</keyword>
<dbReference type="Pfam" id="PF01844">
    <property type="entry name" value="HNH"/>
    <property type="match status" value="1"/>
</dbReference>
<dbReference type="CDD" id="cd00085">
    <property type="entry name" value="HNHc"/>
    <property type="match status" value="1"/>
</dbReference>
<gene>
    <name evidence="2" type="ORF">DEAC_c40260</name>
</gene>
<dbReference type="AlphaFoldDB" id="A0A0J1FKX7"/>
<accession>A0A0J1FKX7</accession>
<feature type="domain" description="HNH nuclease" evidence="1">
    <location>
        <begin position="53"/>
        <end position="108"/>
    </location>
</feature>
<keyword evidence="2" id="KW-0540">Nuclease</keyword>
<dbReference type="PATRIC" id="fig|476652.3.peg.4265"/>
<name>A0A0J1FKX7_9FIRM</name>
<evidence type="ECO:0000259" key="1">
    <source>
        <dbReference type="SMART" id="SM00507"/>
    </source>
</evidence>
<dbReference type="GO" id="GO:0004519">
    <property type="term" value="F:endonuclease activity"/>
    <property type="evidence" value="ECO:0007669"/>
    <property type="project" value="UniProtKB-KW"/>
</dbReference>
<dbReference type="EMBL" id="LDZY01000018">
    <property type="protein sequence ID" value="KLU64032.1"/>
    <property type="molecule type" value="Genomic_DNA"/>
</dbReference>
<reference evidence="2 3" key="1">
    <citation type="submission" date="2015-06" db="EMBL/GenBank/DDBJ databases">
        <title>Draft genome of the moderately acidophilic sulfate reducer Candidatus Desulfosporosinus acididurans strain M1.</title>
        <authorList>
            <person name="Poehlein A."/>
            <person name="Petzsch P."/>
            <person name="Johnson B.D."/>
            <person name="Schloemann M."/>
            <person name="Daniel R."/>
            <person name="Muehling M."/>
        </authorList>
    </citation>
    <scope>NUCLEOTIDE SEQUENCE [LARGE SCALE GENOMIC DNA]</scope>
    <source>
        <strain evidence="2 3">M1</strain>
    </source>
</reference>
<evidence type="ECO:0000313" key="3">
    <source>
        <dbReference type="Proteomes" id="UP000036356"/>
    </source>
</evidence>
<dbReference type="SMART" id="SM00507">
    <property type="entry name" value="HNHc"/>
    <property type="match status" value="1"/>
</dbReference>
<organism evidence="2 3">
    <name type="scientific">Desulfosporosinus acididurans</name>
    <dbReference type="NCBI Taxonomy" id="476652"/>
    <lineage>
        <taxon>Bacteria</taxon>
        <taxon>Bacillati</taxon>
        <taxon>Bacillota</taxon>
        <taxon>Clostridia</taxon>
        <taxon>Eubacteriales</taxon>
        <taxon>Desulfitobacteriaceae</taxon>
        <taxon>Desulfosporosinus</taxon>
    </lineage>
</organism>
<dbReference type="STRING" id="476652.DEAC_c40260"/>
<dbReference type="InterPro" id="IPR002711">
    <property type="entry name" value="HNH"/>
</dbReference>
<dbReference type="Proteomes" id="UP000036356">
    <property type="component" value="Unassembled WGS sequence"/>
</dbReference>
<sequence length="115" mass="13578">MPLRSLRPCKYAGCVHLTRDASGYCEEHTHTVNEYEKYRGSARQRGYDSTWEKLRRMYLREHPLCEDCLEQDALTPSREVHHKKKVRDFPELRLVKSNLRALCKSCHSTRTARGE</sequence>
<keyword evidence="3" id="KW-1185">Reference proteome</keyword>